<reference evidence="1 2" key="1">
    <citation type="journal article" date="2009" name="Science">
        <title>Green evolution and dynamic adaptations revealed by genomes of the marine picoeukaryotes Micromonas.</title>
        <authorList>
            <person name="Worden A.Z."/>
            <person name="Lee J.H."/>
            <person name="Mock T."/>
            <person name="Rouze P."/>
            <person name="Simmons M.P."/>
            <person name="Aerts A.L."/>
            <person name="Allen A.E."/>
            <person name="Cuvelier M.L."/>
            <person name="Derelle E."/>
            <person name="Everett M.V."/>
            <person name="Foulon E."/>
            <person name="Grimwood J."/>
            <person name="Gundlach H."/>
            <person name="Henrissat B."/>
            <person name="Napoli C."/>
            <person name="McDonald S.M."/>
            <person name="Parker M.S."/>
            <person name="Rombauts S."/>
            <person name="Salamov A."/>
            <person name="Von Dassow P."/>
            <person name="Badger J.H."/>
            <person name="Coutinho P.M."/>
            <person name="Demir E."/>
            <person name="Dubchak I."/>
            <person name="Gentemann C."/>
            <person name="Eikrem W."/>
            <person name="Gready J.E."/>
            <person name="John U."/>
            <person name="Lanier W."/>
            <person name="Lindquist E.A."/>
            <person name="Lucas S."/>
            <person name="Mayer K.F."/>
            <person name="Moreau H."/>
            <person name="Not F."/>
            <person name="Otillar R."/>
            <person name="Panaud O."/>
            <person name="Pangilinan J."/>
            <person name="Paulsen I."/>
            <person name="Piegu B."/>
            <person name="Poliakov A."/>
            <person name="Robbens S."/>
            <person name="Schmutz J."/>
            <person name="Toulza E."/>
            <person name="Wyss T."/>
            <person name="Zelensky A."/>
            <person name="Zhou K."/>
            <person name="Armbrust E.V."/>
            <person name="Bhattacharya D."/>
            <person name="Goodenough U.W."/>
            <person name="Van de Peer Y."/>
            <person name="Grigoriev I.V."/>
        </authorList>
    </citation>
    <scope>NUCLEOTIDE SEQUENCE [LARGE SCALE GENOMIC DNA]</scope>
    <source>
        <strain evidence="1 2">CCMP1545</strain>
    </source>
</reference>
<evidence type="ECO:0000313" key="2">
    <source>
        <dbReference type="Proteomes" id="UP000001876"/>
    </source>
</evidence>
<protein>
    <submittedName>
        <fullName evidence="1">Predicted protein</fullName>
    </submittedName>
</protein>
<gene>
    <name evidence="1" type="ORF">MICPUCDRAFT_66025</name>
</gene>
<dbReference type="KEGG" id="mpp:MICPUCDRAFT_66025"/>
<sequence length="143" mass="16698">MSCLVHLEALDPLVYFIENPQSSMLWKRPFMKTYLHGMYTCTYCMYGKLYMKPTNICSNIHLELRRCAGECRCEHVQLVYDEFGHFLHPHLSQSGDKLHHCGFFQKGTPELEAATVPENLVDDLLDQALTWLERQGHSRAHQR</sequence>
<dbReference type="AlphaFoldDB" id="C1NAC7"/>
<organism evidence="2">
    <name type="scientific">Micromonas pusilla (strain CCMP1545)</name>
    <name type="common">Picoplanktonic green alga</name>
    <dbReference type="NCBI Taxonomy" id="564608"/>
    <lineage>
        <taxon>Eukaryota</taxon>
        <taxon>Viridiplantae</taxon>
        <taxon>Chlorophyta</taxon>
        <taxon>Mamiellophyceae</taxon>
        <taxon>Mamiellales</taxon>
        <taxon>Mamiellaceae</taxon>
        <taxon>Micromonas</taxon>
    </lineage>
</organism>
<accession>C1NAC7</accession>
<dbReference type="OrthoDB" id="422177at2759"/>
<dbReference type="Proteomes" id="UP000001876">
    <property type="component" value="Unassembled WGS sequence"/>
</dbReference>
<dbReference type="GeneID" id="9690320"/>
<keyword evidence="2" id="KW-1185">Reference proteome</keyword>
<dbReference type="RefSeq" id="XP_003064941.1">
    <property type="nucleotide sequence ID" value="XM_003064895.1"/>
</dbReference>
<proteinExistence type="predicted"/>
<dbReference type="EMBL" id="GG663753">
    <property type="protein sequence ID" value="EEH50921.1"/>
    <property type="molecule type" value="Genomic_DNA"/>
</dbReference>
<evidence type="ECO:0000313" key="1">
    <source>
        <dbReference type="EMBL" id="EEH50921.1"/>
    </source>
</evidence>
<name>C1NAC7_MICPC</name>